<feature type="transmembrane region" description="Helical" evidence="10">
    <location>
        <begin position="672"/>
        <end position="694"/>
    </location>
</feature>
<comment type="similarity">
    <text evidence="2">Belongs to the aromatic acid exporter (TC 2.A.85) family.</text>
</comment>
<evidence type="ECO:0000256" key="8">
    <source>
        <dbReference type="ARBA" id="ARBA00023303"/>
    </source>
</evidence>
<feature type="transmembrane region" description="Helical" evidence="10">
    <location>
        <begin position="15"/>
        <end position="36"/>
    </location>
</feature>
<evidence type="ECO:0000256" key="10">
    <source>
        <dbReference type="SAM" id="Phobius"/>
    </source>
</evidence>
<evidence type="ECO:0000256" key="7">
    <source>
        <dbReference type="ARBA" id="ARBA00023136"/>
    </source>
</evidence>
<evidence type="ECO:0000256" key="2">
    <source>
        <dbReference type="ARBA" id="ARBA00007079"/>
    </source>
</evidence>
<dbReference type="InterPro" id="IPR020966">
    <property type="entry name" value="ALMT"/>
</dbReference>
<feature type="transmembrane region" description="Helical" evidence="10">
    <location>
        <begin position="585"/>
        <end position="605"/>
    </location>
</feature>
<keyword evidence="5 10" id="KW-1133">Transmembrane helix</keyword>
<name>A0A1D1ZVQ2_AUXPR</name>
<evidence type="ECO:0000313" key="11">
    <source>
        <dbReference type="EMBL" id="JAT71024.1"/>
    </source>
</evidence>
<keyword evidence="6" id="KW-0406">Ion transport</keyword>
<feature type="transmembrane region" description="Helical" evidence="10">
    <location>
        <begin position="529"/>
        <end position="548"/>
    </location>
</feature>
<dbReference type="GO" id="GO:0016020">
    <property type="term" value="C:membrane"/>
    <property type="evidence" value="ECO:0007669"/>
    <property type="project" value="UniProtKB-SubCell"/>
</dbReference>
<feature type="compositionally biased region" description="Basic residues" evidence="9">
    <location>
        <begin position="725"/>
        <end position="736"/>
    </location>
</feature>
<feature type="transmembrane region" description="Helical" evidence="10">
    <location>
        <begin position="641"/>
        <end position="660"/>
    </location>
</feature>
<evidence type="ECO:0000256" key="5">
    <source>
        <dbReference type="ARBA" id="ARBA00022989"/>
    </source>
</evidence>
<dbReference type="PANTHER" id="PTHR31086">
    <property type="entry name" value="ALUMINUM-ACTIVATED MALATE TRANSPORTER 10"/>
    <property type="match status" value="1"/>
</dbReference>
<dbReference type="GO" id="GO:0015743">
    <property type="term" value="P:malate transport"/>
    <property type="evidence" value="ECO:0007669"/>
    <property type="project" value="InterPro"/>
</dbReference>
<comment type="subcellular location">
    <subcellularLocation>
        <location evidence="1">Membrane</location>
        <topology evidence="1">Multi-pass membrane protein</topology>
    </subcellularLocation>
</comment>
<evidence type="ECO:0000256" key="4">
    <source>
        <dbReference type="ARBA" id="ARBA00022692"/>
    </source>
</evidence>
<evidence type="ECO:0000256" key="6">
    <source>
        <dbReference type="ARBA" id="ARBA00023065"/>
    </source>
</evidence>
<evidence type="ECO:0000256" key="1">
    <source>
        <dbReference type="ARBA" id="ARBA00004141"/>
    </source>
</evidence>
<dbReference type="AlphaFoldDB" id="A0A1D1ZVQ2"/>
<proteinExistence type="inferred from homology"/>
<evidence type="ECO:0000256" key="3">
    <source>
        <dbReference type="ARBA" id="ARBA00022448"/>
    </source>
</evidence>
<sequence length="926" mass="98393">MGPALRLPAVFQKPFVRVGIQLGTGTLLIMATVSPAKVWNALSLDPVVATPALSLLLYYVGGLIAMGAGLSVLSVCTDILLSSTLGIGAGMGIAYAALAINGGSTDNTTTRAAVVLCLSGAYVMAATILRFRFKKYSLFWLINLVTTGLSVAANYHTLAPYWKFPVHWLYYTLICCSTNLLVAMLVLPQTAGNVIRGSLAGGLVSLGQTFIVAIDQMTDEIDPDSGLLKARSGDTLTRLGIDEGLWHSCICKLYAAASVTGAAVTNVWKWEAAAKLEWDVYRRQHVFPSRHFDLATLLLRSTLSSFMMVVYPLQTGRMDCRLTRQHAGPLRTLAAAMAACCTALAEVLRGRSPLAGATPALLQMESAYVALVDAAAEAMEGGEGDLSGRAVSFSMLMATLYTVCTRLRRLYLCMAGALGKDDPGAGAALHAHFRREGSVHWHFPAFMERVRRGRGARDATPLAVLRDSLLGGGGEESAAPRSTPSSMRAYLAAQRPALKVLPLVERRPSAWRQGLDALRRRTGVDTNHLALGLQGTVAFTVIMVMTVVPHVNAKFDNRLLWALFIVITILEPMTGGVWLKGSQRFLGTVLGVALGLAALYFTYLCNGLTYASHPQKYIVMSLSLAVISGIVAGCALRFPRFFYGFLITDIILAVVALPGYHTPTPMPEVALWRLVTTVLGVAVNMLCATALFPVTGRSTYSALMVATLEGLGGVLDHACHSLLPRQHRRPPRRRSRPAATPDAARGRAGGRLARTAINGGGEEEALLPQEGRAGQAHSLPAPTQAPDGMAGVGGETPVRPAAEPSAAQQHQTEGGGVGEAPHQWAGPGDSRPGDARPGDARAACIVLEAAAPANPDREYEAADGDAVLQPVDRMLSHPGSRYMELSPAGESFKMLGGDYMDSVPLGKTVGQNIGAMAALDQALHYE</sequence>
<feature type="transmembrane region" description="Helical" evidence="10">
    <location>
        <begin position="560"/>
        <end position="579"/>
    </location>
</feature>
<feature type="transmembrane region" description="Helical" evidence="10">
    <location>
        <begin position="617"/>
        <end position="635"/>
    </location>
</feature>
<feature type="region of interest" description="Disordered" evidence="9">
    <location>
        <begin position="722"/>
        <end position="751"/>
    </location>
</feature>
<reference evidence="11" key="1">
    <citation type="submission" date="2015-08" db="EMBL/GenBank/DDBJ databases">
        <authorList>
            <person name="Babu N.S."/>
            <person name="Beckwith C.J."/>
            <person name="Beseler K.G."/>
            <person name="Brison A."/>
            <person name="Carone J.V."/>
            <person name="Caskin T.P."/>
            <person name="Diamond M."/>
            <person name="Durham M.E."/>
            <person name="Foxe J.M."/>
            <person name="Go M."/>
            <person name="Henderson B.A."/>
            <person name="Jones I.B."/>
            <person name="McGettigan J.A."/>
            <person name="Micheletti S.J."/>
            <person name="Nasrallah M.E."/>
            <person name="Ortiz D."/>
            <person name="Piller C.R."/>
            <person name="Privatt S.R."/>
            <person name="Schneider S.L."/>
            <person name="Sharp S."/>
            <person name="Smith T.C."/>
            <person name="Stanton J.D."/>
            <person name="Ullery H.E."/>
            <person name="Wilson R.J."/>
            <person name="Serrano M.G."/>
            <person name="Buck G."/>
            <person name="Lee V."/>
            <person name="Wang Y."/>
            <person name="Carvalho R."/>
            <person name="Voegtly L."/>
            <person name="Shi R."/>
            <person name="Duckworth R."/>
            <person name="Johnson A."/>
            <person name="Loviza R."/>
            <person name="Walstead R."/>
            <person name="Shah Z."/>
            <person name="Kiflezghi M."/>
            <person name="Wade K."/>
            <person name="Ball S.L."/>
            <person name="Bradley K.W."/>
            <person name="Asai D.J."/>
            <person name="Bowman C.A."/>
            <person name="Russell D.A."/>
            <person name="Pope W.H."/>
            <person name="Jacobs-Sera D."/>
            <person name="Hendrix R.W."/>
            <person name="Hatfull G.F."/>
        </authorList>
    </citation>
    <scope>NUCLEOTIDE SEQUENCE</scope>
</reference>
<feature type="transmembrane region" description="Helical" evidence="10">
    <location>
        <begin position="138"/>
        <end position="156"/>
    </location>
</feature>
<evidence type="ECO:0000256" key="9">
    <source>
        <dbReference type="SAM" id="MobiDB-lite"/>
    </source>
</evidence>
<feature type="transmembrane region" description="Helical" evidence="10">
    <location>
        <begin position="112"/>
        <end position="131"/>
    </location>
</feature>
<dbReference type="GO" id="GO:0034220">
    <property type="term" value="P:monoatomic ion transmembrane transport"/>
    <property type="evidence" value="ECO:0007669"/>
    <property type="project" value="UniProtKB-KW"/>
</dbReference>
<feature type="transmembrane region" description="Helical" evidence="10">
    <location>
        <begin position="56"/>
        <end position="73"/>
    </location>
</feature>
<protein>
    <submittedName>
        <fullName evidence="11">Uncharacterized protein</fullName>
    </submittedName>
</protein>
<feature type="transmembrane region" description="Helical" evidence="10">
    <location>
        <begin position="80"/>
        <end position="100"/>
    </location>
</feature>
<keyword evidence="8" id="KW-0407">Ion channel</keyword>
<keyword evidence="4 10" id="KW-0812">Transmembrane</keyword>
<gene>
    <name evidence="11" type="ORF">g.76307</name>
</gene>
<keyword evidence="7 10" id="KW-0472">Membrane</keyword>
<feature type="transmembrane region" description="Helical" evidence="10">
    <location>
        <begin position="168"/>
        <end position="187"/>
    </location>
</feature>
<dbReference type="Pfam" id="PF11744">
    <property type="entry name" value="ALMT"/>
    <property type="match status" value="1"/>
</dbReference>
<accession>A0A1D1ZVQ2</accession>
<feature type="non-terminal residue" evidence="11">
    <location>
        <position position="926"/>
    </location>
</feature>
<keyword evidence="3" id="KW-0813">Transport</keyword>
<organism evidence="11">
    <name type="scientific">Auxenochlorella protothecoides</name>
    <name type="common">Green microalga</name>
    <name type="synonym">Chlorella protothecoides</name>
    <dbReference type="NCBI Taxonomy" id="3075"/>
    <lineage>
        <taxon>Eukaryota</taxon>
        <taxon>Viridiplantae</taxon>
        <taxon>Chlorophyta</taxon>
        <taxon>core chlorophytes</taxon>
        <taxon>Trebouxiophyceae</taxon>
        <taxon>Chlorellales</taxon>
        <taxon>Chlorellaceae</taxon>
        <taxon>Auxenochlorella</taxon>
    </lineage>
</organism>
<dbReference type="EMBL" id="GDKF01007598">
    <property type="protein sequence ID" value="JAT71024.1"/>
    <property type="molecule type" value="Transcribed_RNA"/>
</dbReference>
<feature type="region of interest" description="Disordered" evidence="9">
    <location>
        <begin position="770"/>
        <end position="838"/>
    </location>
</feature>